<dbReference type="Pfam" id="PF13149">
    <property type="entry name" value="Mfa_like_1"/>
    <property type="match status" value="1"/>
</dbReference>
<dbReference type="InterPro" id="IPR025049">
    <property type="entry name" value="Mfa-like_1"/>
</dbReference>
<dbReference type="Gene3D" id="2.160.20.110">
    <property type="match status" value="1"/>
</dbReference>
<dbReference type="PROSITE" id="PS51257">
    <property type="entry name" value="PROKAR_LIPOPROTEIN"/>
    <property type="match status" value="1"/>
</dbReference>
<evidence type="ECO:0000313" key="2">
    <source>
        <dbReference type="EMBL" id="MDC7137882.1"/>
    </source>
</evidence>
<dbReference type="Gene3D" id="2.60.40.2630">
    <property type="match status" value="1"/>
</dbReference>
<reference evidence="2 3" key="1">
    <citation type="submission" date="2023-01" db="EMBL/GenBank/DDBJ databases">
        <title>Exploring GABA producing Bacteroides strains toward improving mental health.</title>
        <authorList>
            <person name="Yousuf B."/>
            <person name="Bouhlel N.E."/>
            <person name="Mottawea W."/>
            <person name="Hammami R."/>
        </authorList>
    </citation>
    <scope>NUCLEOTIDE SEQUENCE [LARGE SCALE GENOMIC DNA]</scope>
    <source>
        <strain evidence="2 3">UO.H1054</strain>
    </source>
</reference>
<gene>
    <name evidence="2" type="ORF">PQG98_16290</name>
</gene>
<evidence type="ECO:0000313" key="3">
    <source>
        <dbReference type="Proteomes" id="UP001215398"/>
    </source>
</evidence>
<keyword evidence="3" id="KW-1185">Reference proteome</keyword>
<protein>
    <submittedName>
        <fullName evidence="2">Fimbrillin family protein</fullName>
    </submittedName>
</protein>
<feature type="region of interest" description="Disordered" evidence="1">
    <location>
        <begin position="287"/>
        <end position="307"/>
    </location>
</feature>
<proteinExistence type="predicted"/>
<organism evidence="2 3">
    <name type="scientific">Bacteroides zhangwenhongii</name>
    <dbReference type="NCBI Taxonomy" id="2650157"/>
    <lineage>
        <taxon>Bacteria</taxon>
        <taxon>Pseudomonadati</taxon>
        <taxon>Bacteroidota</taxon>
        <taxon>Bacteroidia</taxon>
        <taxon>Bacteroidales</taxon>
        <taxon>Bacteroidaceae</taxon>
        <taxon>Bacteroides</taxon>
    </lineage>
</organism>
<accession>A0ABT5HBC9</accession>
<dbReference type="Proteomes" id="UP001215398">
    <property type="component" value="Unassembled WGS sequence"/>
</dbReference>
<name>A0ABT5HBC9_9BACE</name>
<comment type="caution">
    <text evidence="2">The sequence shown here is derived from an EMBL/GenBank/DDBJ whole genome shotgun (WGS) entry which is preliminary data.</text>
</comment>
<evidence type="ECO:0000256" key="1">
    <source>
        <dbReference type="SAM" id="MobiDB-lite"/>
    </source>
</evidence>
<dbReference type="RefSeq" id="WP_272720969.1">
    <property type="nucleotide sequence ID" value="NZ_JAQPYS010000086.1"/>
</dbReference>
<dbReference type="EMBL" id="JAQPYS010000086">
    <property type="protein sequence ID" value="MDC7137882.1"/>
    <property type="molecule type" value="Genomic_DNA"/>
</dbReference>
<sequence>MKTINFIQCSIALATTLFISSCSDDDDSAQGGSSQGITTVEAIIPEPMLWNTDNTIALYAKKADSEKNLFYTEDSQVSEATFEAVKKAFPTPEEGNYIRAFYPAGKAKEKANAASTPLLAPGTDPTDTQNILTQKGNATQDHLSAFYYMYGVSAFENGAINTIEFQPQMAILTLKITLPAEVIPTTVDISTNGKNLIKSVNCNNYPTSAADFKFITNESTNKVTLNLKDFKALQQLEANVLLFPVNLSGKQLAIAVTDESGEVYNGTLEGVALEKGQQYTLEVTVAKKEEPEPEPDEDYTKTGEGTETSPWIITNAAQLRAISRDSKEAGKDFAGKHFKLDADISLDGEDWEPIGSSTLPFAGTWNGNNKTISDMKISAVSTSKGIGFFAHTKSAKITNLTVTGSIDITATDATQTGGIIGQAANSTILSGNIRSEVNITVKATVKGDIKTGGIIGELTSSSSVAGCDLSYKGDIEVDNQGTDNAHTGGIIGGMVSNPAINGMANAKCVVIQGSTISTESKTGTAWLGGFLGNAAPGLLAELPATSSQMSGILSAKTYNTNKDAIICYAIGWSKNAAATKGFNESFKDNANYNLEGSTVTSEKGKAYKNGEEVSKTE</sequence>